<evidence type="ECO:0000313" key="2">
    <source>
        <dbReference type="EMBL" id="KAL0085454.1"/>
    </source>
</evidence>
<dbReference type="Proteomes" id="UP001448207">
    <property type="component" value="Unassembled WGS sequence"/>
</dbReference>
<feature type="non-terminal residue" evidence="2">
    <location>
        <position position="1"/>
    </location>
</feature>
<dbReference type="EMBL" id="JBCLYO010000010">
    <property type="protein sequence ID" value="KAL0085454.1"/>
    <property type="molecule type" value="Genomic_DNA"/>
</dbReference>
<protein>
    <submittedName>
        <fullName evidence="2">Uncharacterized protein</fullName>
    </submittedName>
</protein>
<comment type="caution">
    <text evidence="2">The sequence shown here is derived from an EMBL/GenBank/DDBJ whole genome shotgun (WGS) entry which is preliminary data.</text>
</comment>
<evidence type="ECO:0000256" key="1">
    <source>
        <dbReference type="SAM" id="Phobius"/>
    </source>
</evidence>
<name>A0ABR3AZ92_PHYBL</name>
<sequence length="71" mass="8183">RNHGANQLLTTICIFLKINSQYFPSIRGQATIVNMLILATLWYDLRLAGFLITFLKSLQSVVSKFIIHRIF</sequence>
<keyword evidence="1" id="KW-0812">Transmembrane</keyword>
<feature type="transmembrane region" description="Helical" evidence="1">
    <location>
        <begin position="32"/>
        <end position="55"/>
    </location>
</feature>
<evidence type="ECO:0000313" key="3">
    <source>
        <dbReference type="Proteomes" id="UP001448207"/>
    </source>
</evidence>
<keyword evidence="1" id="KW-1133">Transmembrane helix</keyword>
<gene>
    <name evidence="2" type="ORF">J3Q64DRAFT_1613663</name>
</gene>
<keyword evidence="1" id="KW-0472">Membrane</keyword>
<organism evidence="2 3">
    <name type="scientific">Phycomyces blakesleeanus</name>
    <dbReference type="NCBI Taxonomy" id="4837"/>
    <lineage>
        <taxon>Eukaryota</taxon>
        <taxon>Fungi</taxon>
        <taxon>Fungi incertae sedis</taxon>
        <taxon>Mucoromycota</taxon>
        <taxon>Mucoromycotina</taxon>
        <taxon>Mucoromycetes</taxon>
        <taxon>Mucorales</taxon>
        <taxon>Phycomycetaceae</taxon>
        <taxon>Phycomyces</taxon>
    </lineage>
</organism>
<accession>A0ABR3AZ92</accession>
<keyword evidence="3" id="KW-1185">Reference proteome</keyword>
<reference evidence="2 3" key="1">
    <citation type="submission" date="2024-04" db="EMBL/GenBank/DDBJ databases">
        <title>Symmetric and asymmetric DNA N6-adenine methylation regulates different biological responses in Mucorales.</title>
        <authorList>
            <consortium name="Lawrence Berkeley National Laboratory"/>
            <person name="Lax C."/>
            <person name="Mondo S.J."/>
            <person name="Osorio-Concepcion M."/>
            <person name="Muszewska A."/>
            <person name="Corrochano-Luque M."/>
            <person name="Gutierrez G."/>
            <person name="Riley R."/>
            <person name="Lipzen A."/>
            <person name="Guo J."/>
            <person name="Hundley H."/>
            <person name="Amirebrahimi M."/>
            <person name="Ng V."/>
            <person name="Lorenzo-Gutierrez D."/>
            <person name="Binder U."/>
            <person name="Yang J."/>
            <person name="Song Y."/>
            <person name="Canovas D."/>
            <person name="Navarro E."/>
            <person name="Freitag M."/>
            <person name="Gabaldon T."/>
            <person name="Grigoriev I.V."/>
            <person name="Corrochano L.M."/>
            <person name="Nicolas F.E."/>
            <person name="Garre V."/>
        </authorList>
    </citation>
    <scope>NUCLEOTIDE SEQUENCE [LARGE SCALE GENOMIC DNA]</scope>
    <source>
        <strain evidence="2 3">L51</strain>
    </source>
</reference>
<proteinExistence type="predicted"/>
<feature type="non-terminal residue" evidence="2">
    <location>
        <position position="71"/>
    </location>
</feature>